<reference evidence="4" key="1">
    <citation type="submission" date="2019-09" db="EMBL/GenBank/DDBJ databases">
        <title>Antimicrobial potential of Antarctic Bacteria.</title>
        <authorList>
            <person name="Benaud N."/>
            <person name="Edwards R.J."/>
            <person name="Ferrari B.C."/>
        </authorList>
    </citation>
    <scope>NUCLEOTIDE SEQUENCE [LARGE SCALE GENOMIC DNA]</scope>
    <source>
        <strain evidence="4">SPB151</strain>
    </source>
</reference>
<evidence type="ECO:0000256" key="1">
    <source>
        <dbReference type="SAM" id="MobiDB-lite"/>
    </source>
</evidence>
<organism evidence="3 4">
    <name type="scientific">Kribbella qitaiheensis</name>
    <dbReference type="NCBI Taxonomy" id="1544730"/>
    <lineage>
        <taxon>Bacteria</taxon>
        <taxon>Bacillati</taxon>
        <taxon>Actinomycetota</taxon>
        <taxon>Actinomycetes</taxon>
        <taxon>Propionibacteriales</taxon>
        <taxon>Kribbellaceae</taxon>
        <taxon>Kribbella</taxon>
    </lineage>
</organism>
<feature type="compositionally biased region" description="Low complexity" evidence="1">
    <location>
        <begin position="21"/>
        <end position="30"/>
    </location>
</feature>
<gene>
    <name evidence="3" type="ORF">F1D05_34055</name>
</gene>
<keyword evidence="2" id="KW-0812">Transmembrane</keyword>
<dbReference type="AlphaFoldDB" id="A0A7G6X713"/>
<dbReference type="PANTHER" id="PTHR32309:SF31">
    <property type="entry name" value="CAPSULAR EXOPOLYSACCHARIDE FAMILY"/>
    <property type="match status" value="1"/>
</dbReference>
<dbReference type="EMBL" id="CP043661">
    <property type="protein sequence ID" value="QNE22028.1"/>
    <property type="molecule type" value="Genomic_DNA"/>
</dbReference>
<evidence type="ECO:0000313" key="3">
    <source>
        <dbReference type="EMBL" id="QNE22028.1"/>
    </source>
</evidence>
<evidence type="ECO:0000313" key="4">
    <source>
        <dbReference type="Proteomes" id="UP000515563"/>
    </source>
</evidence>
<evidence type="ECO:0000256" key="2">
    <source>
        <dbReference type="SAM" id="Phobius"/>
    </source>
</evidence>
<feature type="compositionally biased region" description="Low complexity" evidence="1">
    <location>
        <begin position="1"/>
        <end position="11"/>
    </location>
</feature>
<sequence>MARPAGAQSGEGRAGERAAEQADAGCPAGAAAGRVRDLRHRADRAPRSAAELAPVKPGRPARVDAIELSAYLRAIRRGLVAVGVCALVGATIGVAWTIRTPKVYSSTSSVLVSDVPLYLARKGEVGAKWFTIDTEASRLVSEPVLDATRKATGEQNIRAHLHLAAVPTTKVLKVTYNSTDKVAAQKGAATMTETYLQLRRTDLEARRDNRVELIGQQIATLNAKLDDTVIKGKSNAGKIAEQKASRLAIAQQIAARQTESRQVRTTSAYPGQVLRIGGTTKARQINPFVPPVDGLVLGGLAGLLVAYIRSTRLGRASDVSRLVPGRSVVTLPKHWFGPPGIRVHTWDPITVGVLGIGAGAVMVAPPDREPGEAERSAADQLSAALRSHGRESRVVDRSVLPADTIPALDPHHASTVLVTGEGVTSEPGSVLAALTGNVVLIVTPRTRQRALINAVHRAAEVGATVQGVVLLTRFAVPDGRFMPAVLRRST</sequence>
<keyword evidence="2" id="KW-0472">Membrane</keyword>
<dbReference type="PANTHER" id="PTHR32309">
    <property type="entry name" value="TYROSINE-PROTEIN KINASE"/>
    <property type="match status" value="1"/>
</dbReference>
<keyword evidence="4" id="KW-1185">Reference proteome</keyword>
<dbReference type="KEGG" id="kqi:F1D05_34055"/>
<reference evidence="3 4" key="2">
    <citation type="journal article" date="2020" name="Microbiol. Resour. Announc.">
        <title>Antarctic desert soil bacteria exhibit high novel natural product potential, evaluated through long-read genome sequencing and comparative genomics.</title>
        <authorList>
            <person name="Benaud N."/>
            <person name="Edwards R.J."/>
            <person name="Amos T.G."/>
            <person name="D'Agostino P.M."/>
            <person name="Gutierrez-Chavez C."/>
            <person name="Montgomery K."/>
            <person name="Nicetic I."/>
            <person name="Ferrari B.C."/>
        </authorList>
    </citation>
    <scope>NUCLEOTIDE SEQUENCE [LARGE SCALE GENOMIC DNA]</scope>
    <source>
        <strain evidence="3 4">SPB151</strain>
    </source>
</reference>
<accession>A0A7G6X713</accession>
<dbReference type="InterPro" id="IPR050445">
    <property type="entry name" value="Bact_polysacc_biosynth/exp"/>
</dbReference>
<feature type="region of interest" description="Disordered" evidence="1">
    <location>
        <begin position="1"/>
        <end position="30"/>
    </location>
</feature>
<protein>
    <recommendedName>
        <fullName evidence="5">Polysaccharide chain length determinant N-terminal domain-containing protein</fullName>
    </recommendedName>
</protein>
<name>A0A7G6X713_9ACTN</name>
<evidence type="ECO:0008006" key="5">
    <source>
        <dbReference type="Google" id="ProtNLM"/>
    </source>
</evidence>
<keyword evidence="2" id="KW-1133">Transmembrane helix</keyword>
<feature type="transmembrane region" description="Helical" evidence="2">
    <location>
        <begin position="78"/>
        <end position="98"/>
    </location>
</feature>
<proteinExistence type="predicted"/>
<dbReference type="Proteomes" id="UP000515563">
    <property type="component" value="Chromosome"/>
</dbReference>